<reference evidence="2 3" key="1">
    <citation type="submission" date="2018-04" db="EMBL/GenBank/DDBJ databases">
        <authorList>
            <person name="Huttner S."/>
            <person name="Dainat J."/>
        </authorList>
    </citation>
    <scope>NUCLEOTIDE SEQUENCE [LARGE SCALE GENOMIC DNA]</scope>
</reference>
<evidence type="ECO:0000313" key="2">
    <source>
        <dbReference type="EMBL" id="SPQ23637.1"/>
    </source>
</evidence>
<name>A0A446BMB2_9PEZI</name>
<accession>A0A446BMB2</accession>
<dbReference type="EMBL" id="OUUZ01000011">
    <property type="protein sequence ID" value="SPQ23637.1"/>
    <property type="molecule type" value="Genomic_DNA"/>
</dbReference>
<gene>
    <name evidence="2" type="ORF">TT172_LOCUS6056</name>
</gene>
<protein>
    <submittedName>
        <fullName evidence="2">41d90ee4-ae46-4361-ab5b-cd9e1f555ea6</fullName>
    </submittedName>
</protein>
<proteinExistence type="predicted"/>
<sequence length="301" mass="33162">MPRSLVESDFYRLAPQGRHLAGWAGGINKVVQSISVTTRELRGQYFLFFDNAAAAAAYKEKLRNQFFEQAKHTRSHPPASDPNMNPGSKASAPTCFSLLPPDAKLSPVQLSIAQLAGAITANQAKDKEEGFLVRGKPGPPNLSSQQPSYSTTVPYQLPLEMAPDGEPTLVERSRRVLVRLAGSKITAAAMARFIEADGAERNLPWRLIEERPGVRNWPRPLQTLQAGSGPIAWGAEGASEGSRQEEGGENPPPPRNRGYTRFVITFADAAEAKRFARTWHRRELLDERTARTMVVNAHALW</sequence>
<dbReference type="AlphaFoldDB" id="A0A446BMB2"/>
<feature type="region of interest" description="Disordered" evidence="1">
    <location>
        <begin position="218"/>
        <end position="259"/>
    </location>
</feature>
<feature type="region of interest" description="Disordered" evidence="1">
    <location>
        <begin position="69"/>
        <end position="93"/>
    </location>
</feature>
<evidence type="ECO:0000256" key="1">
    <source>
        <dbReference type="SAM" id="MobiDB-lite"/>
    </source>
</evidence>
<dbReference type="Proteomes" id="UP000289323">
    <property type="component" value="Unassembled WGS sequence"/>
</dbReference>
<evidence type="ECO:0000313" key="3">
    <source>
        <dbReference type="Proteomes" id="UP000289323"/>
    </source>
</evidence>
<organism evidence="2 3">
    <name type="scientific">Thermothielavioides terrestris</name>
    <dbReference type="NCBI Taxonomy" id="2587410"/>
    <lineage>
        <taxon>Eukaryota</taxon>
        <taxon>Fungi</taxon>
        <taxon>Dikarya</taxon>
        <taxon>Ascomycota</taxon>
        <taxon>Pezizomycotina</taxon>
        <taxon>Sordariomycetes</taxon>
        <taxon>Sordariomycetidae</taxon>
        <taxon>Sordariales</taxon>
        <taxon>Chaetomiaceae</taxon>
        <taxon>Thermothielavioides</taxon>
    </lineage>
</organism>